<sequence length="321" mass="35897">MLCGKHFDNSPFTSSDRKRLNNFAIPTEAQTILAQLRDEQCTSPREAQETKRPKSTVRTQIEAIPSTSQYSMSIEHSNIQHHSHPESPVLAKASTKKSSACYRLLRRSFCLPSVSLLKALLNHIPMVCDRWLPGSCPSRSDVPIASDALTFMAIGLRKNWKQPIAFYFFGDSVTVDRLAVLIKEVLRPCFDTGLEVVGTVCDLDGLAKWSHIEDFLKKINCLQHELPQEAVATSTILSNMDKLFDAVNGDTPDRKRGKEFLTNMTSTSPHIMRARKQSLADEYIAAALEDGADSEDGLDFDDDSLADPDFIPELETYEDDN</sequence>
<feature type="region of interest" description="Disordered" evidence="1">
    <location>
        <begin position="39"/>
        <end position="58"/>
    </location>
</feature>
<evidence type="ECO:0000313" key="4">
    <source>
        <dbReference type="Proteomes" id="UP000648187"/>
    </source>
</evidence>
<dbReference type="Proteomes" id="UP000648187">
    <property type="component" value="Unassembled WGS sequence"/>
</dbReference>
<feature type="compositionally biased region" description="Basic and acidic residues" evidence="1">
    <location>
        <begin position="39"/>
        <end position="52"/>
    </location>
</feature>
<protein>
    <recommendedName>
        <fullName evidence="2">Transposable element P transposase-like RNase H domain-containing protein</fullName>
    </recommendedName>
</protein>
<evidence type="ECO:0000313" key="3">
    <source>
        <dbReference type="EMBL" id="KAF9417923.1"/>
    </source>
</evidence>
<accession>A0A835GLU3</accession>
<comment type="caution">
    <text evidence="3">The sequence shown here is derived from an EMBL/GenBank/DDBJ whole genome shotgun (WGS) entry which is preliminary data.</text>
</comment>
<feature type="non-terminal residue" evidence="3">
    <location>
        <position position="321"/>
    </location>
</feature>
<reference evidence="3" key="1">
    <citation type="submission" date="2020-08" db="EMBL/GenBank/DDBJ databases">
        <title>Spodoptera exigua strain:BAW_Kor-Di-RS1 Genome sequencing and assembly.</title>
        <authorList>
            <person name="Kim J."/>
            <person name="Nam H.Y."/>
            <person name="Kwon M."/>
            <person name="Choi J.H."/>
            <person name="Cho S.R."/>
            <person name="Kim G.-H."/>
        </authorList>
    </citation>
    <scope>NUCLEOTIDE SEQUENCE</scope>
    <source>
        <strain evidence="3">BAW_Kor-Di-RS1</strain>
        <tissue evidence="3">Whole-body</tissue>
    </source>
</reference>
<organism evidence="3 4">
    <name type="scientific">Spodoptera exigua</name>
    <name type="common">Beet armyworm</name>
    <name type="synonym">Noctua fulgens</name>
    <dbReference type="NCBI Taxonomy" id="7107"/>
    <lineage>
        <taxon>Eukaryota</taxon>
        <taxon>Metazoa</taxon>
        <taxon>Ecdysozoa</taxon>
        <taxon>Arthropoda</taxon>
        <taxon>Hexapoda</taxon>
        <taxon>Insecta</taxon>
        <taxon>Pterygota</taxon>
        <taxon>Neoptera</taxon>
        <taxon>Endopterygota</taxon>
        <taxon>Lepidoptera</taxon>
        <taxon>Glossata</taxon>
        <taxon>Ditrysia</taxon>
        <taxon>Noctuoidea</taxon>
        <taxon>Noctuidae</taxon>
        <taxon>Amphipyrinae</taxon>
        <taxon>Spodoptera</taxon>
    </lineage>
</organism>
<feature type="region of interest" description="Disordered" evidence="1">
    <location>
        <begin position="293"/>
        <end position="321"/>
    </location>
</feature>
<name>A0A835GLU3_SPOEX</name>
<dbReference type="InterPro" id="IPR048365">
    <property type="entry name" value="TNP-like_RNaseH_N"/>
</dbReference>
<feature type="domain" description="Transposable element P transposase-like RNase H" evidence="2">
    <location>
        <begin position="140"/>
        <end position="202"/>
    </location>
</feature>
<dbReference type="EMBL" id="JACKWZ010000063">
    <property type="protein sequence ID" value="KAF9417923.1"/>
    <property type="molecule type" value="Genomic_DNA"/>
</dbReference>
<evidence type="ECO:0000256" key="1">
    <source>
        <dbReference type="SAM" id="MobiDB-lite"/>
    </source>
</evidence>
<gene>
    <name evidence="3" type="ORF">HW555_005068</name>
</gene>
<evidence type="ECO:0000259" key="2">
    <source>
        <dbReference type="Pfam" id="PF21787"/>
    </source>
</evidence>
<proteinExistence type="predicted"/>
<dbReference type="Pfam" id="PF21787">
    <property type="entry name" value="TNP-like_RNaseH_N"/>
    <property type="match status" value="1"/>
</dbReference>
<keyword evidence="4" id="KW-1185">Reference proteome</keyword>
<dbReference type="AlphaFoldDB" id="A0A835GLU3"/>